<organism evidence="4 5">
    <name type="scientific">Solanum verrucosum</name>
    <dbReference type="NCBI Taxonomy" id="315347"/>
    <lineage>
        <taxon>Eukaryota</taxon>
        <taxon>Viridiplantae</taxon>
        <taxon>Streptophyta</taxon>
        <taxon>Embryophyta</taxon>
        <taxon>Tracheophyta</taxon>
        <taxon>Spermatophyta</taxon>
        <taxon>Magnoliopsida</taxon>
        <taxon>eudicotyledons</taxon>
        <taxon>Gunneridae</taxon>
        <taxon>Pentapetalae</taxon>
        <taxon>asterids</taxon>
        <taxon>lamiids</taxon>
        <taxon>Solanales</taxon>
        <taxon>Solanaceae</taxon>
        <taxon>Solanoideae</taxon>
        <taxon>Solaneae</taxon>
        <taxon>Solanum</taxon>
    </lineage>
</organism>
<dbReference type="GO" id="GO:0008270">
    <property type="term" value="F:zinc ion binding"/>
    <property type="evidence" value="ECO:0007669"/>
    <property type="project" value="UniProtKB-KW"/>
</dbReference>
<dbReference type="PANTHER" id="PTHR15503:SF45">
    <property type="entry name" value="RNA-DIRECTED DNA POLYMERASE HOMOLOG"/>
    <property type="match status" value="1"/>
</dbReference>
<dbReference type="InterPro" id="IPR032567">
    <property type="entry name" value="RTL1-rel"/>
</dbReference>
<dbReference type="Pfam" id="PF08284">
    <property type="entry name" value="RVP_2"/>
    <property type="match status" value="1"/>
</dbReference>
<evidence type="ECO:0000256" key="2">
    <source>
        <dbReference type="SAM" id="MobiDB-lite"/>
    </source>
</evidence>
<dbReference type="CDD" id="cd00303">
    <property type="entry name" value="retropepsin_like"/>
    <property type="match status" value="1"/>
</dbReference>
<dbReference type="InterPro" id="IPR021109">
    <property type="entry name" value="Peptidase_aspartic_dom_sf"/>
</dbReference>
<dbReference type="SMART" id="SM00343">
    <property type="entry name" value="ZnF_C2HC"/>
    <property type="match status" value="1"/>
</dbReference>
<feature type="region of interest" description="Disordered" evidence="2">
    <location>
        <begin position="211"/>
        <end position="260"/>
    </location>
</feature>
<dbReference type="AlphaFoldDB" id="A0AAF1A3T5"/>
<dbReference type="PANTHER" id="PTHR15503">
    <property type="entry name" value="LDOC1 RELATED"/>
    <property type="match status" value="1"/>
</dbReference>
<evidence type="ECO:0000256" key="1">
    <source>
        <dbReference type="PROSITE-ProRule" id="PRU00047"/>
    </source>
</evidence>
<keyword evidence="5" id="KW-1185">Reference proteome</keyword>
<evidence type="ECO:0000259" key="3">
    <source>
        <dbReference type="PROSITE" id="PS50158"/>
    </source>
</evidence>
<dbReference type="InterPro" id="IPR005162">
    <property type="entry name" value="Retrotrans_gag_dom"/>
</dbReference>
<dbReference type="Proteomes" id="UP001234989">
    <property type="component" value="Chromosome 12"/>
</dbReference>
<reference evidence="4" key="1">
    <citation type="submission" date="2023-08" db="EMBL/GenBank/DDBJ databases">
        <title>A de novo genome assembly of Solanum verrucosum Schlechtendal, a Mexican diploid species geographically isolated from the other diploid A-genome species in potato relatives.</title>
        <authorList>
            <person name="Hosaka K."/>
        </authorList>
    </citation>
    <scope>NUCLEOTIDE SEQUENCE</scope>
    <source>
        <tissue evidence="4">Young leaves</tissue>
    </source>
</reference>
<feature type="compositionally biased region" description="Gly residues" evidence="2">
    <location>
        <begin position="241"/>
        <end position="252"/>
    </location>
</feature>
<evidence type="ECO:0000313" key="4">
    <source>
        <dbReference type="EMBL" id="WMV59720.1"/>
    </source>
</evidence>
<dbReference type="InterPro" id="IPR001878">
    <property type="entry name" value="Znf_CCHC"/>
</dbReference>
<accession>A0AAF1A3T5</accession>
<dbReference type="SUPFAM" id="SSF57756">
    <property type="entry name" value="Retrovirus zinc finger-like domains"/>
    <property type="match status" value="1"/>
</dbReference>
<dbReference type="SUPFAM" id="SSF50630">
    <property type="entry name" value="Acid proteases"/>
    <property type="match status" value="1"/>
</dbReference>
<dbReference type="PROSITE" id="PS50158">
    <property type="entry name" value="ZF_CCHC"/>
    <property type="match status" value="1"/>
</dbReference>
<keyword evidence="1" id="KW-0479">Metal-binding</keyword>
<dbReference type="Gene3D" id="4.10.60.10">
    <property type="entry name" value="Zinc finger, CCHC-type"/>
    <property type="match status" value="1"/>
</dbReference>
<name>A0AAF1A3T5_SOLVR</name>
<proteinExistence type="predicted"/>
<sequence>MECKSFTLPPLTWTQFHALFLENYVPRTLRDRKKDKFMALEQCGMSVGTYEAKFHALSRYATQLVTNEEERICLFIRGQNSELQVLSVHMTSAGRSFNEVIYYVKKVEGVRRDGQAKALAKRANNSGKFQGSYSRGSRRPILAAKPIQSAMPASTGNYSGTPSYNYQDSQGVVSLTGGILSFDRTCYNCGEPGHMRRDCPHPRVFDFAQQPSRAVVPAGNGNNGRGRLQGGRRGNQRGRGSRGNGNGNGGRGNMQPGREVARHDDRAQCYAFPDNNEAEDSDKVIICTILVCDRMANVLFDPGSTYSYVSVSFSSDFDMICDILDTPIRVSTPVEESAIVTHAYHACPILFMGFQTWDDLVILDMIDFDIILGMTWLSPYYVVLNCNTKSVTLEIPGWEKLEWEGVYKPKQTKIISSIRASKLVE</sequence>
<dbReference type="Gene3D" id="2.40.70.10">
    <property type="entry name" value="Acid Proteases"/>
    <property type="match status" value="1"/>
</dbReference>
<evidence type="ECO:0000313" key="5">
    <source>
        <dbReference type="Proteomes" id="UP001234989"/>
    </source>
</evidence>
<dbReference type="EMBL" id="CP133623">
    <property type="protein sequence ID" value="WMV59720.1"/>
    <property type="molecule type" value="Genomic_DNA"/>
</dbReference>
<protein>
    <recommendedName>
        <fullName evidence="3">CCHC-type domain-containing protein</fullName>
    </recommendedName>
</protein>
<dbReference type="GO" id="GO:0003676">
    <property type="term" value="F:nucleic acid binding"/>
    <property type="evidence" value="ECO:0007669"/>
    <property type="project" value="InterPro"/>
</dbReference>
<dbReference type="Pfam" id="PF03732">
    <property type="entry name" value="Retrotrans_gag"/>
    <property type="match status" value="1"/>
</dbReference>
<feature type="domain" description="CCHC-type" evidence="3">
    <location>
        <begin position="186"/>
        <end position="200"/>
    </location>
</feature>
<dbReference type="InterPro" id="IPR036875">
    <property type="entry name" value="Znf_CCHC_sf"/>
</dbReference>
<keyword evidence="1" id="KW-0863">Zinc-finger</keyword>
<keyword evidence="1" id="KW-0862">Zinc</keyword>
<gene>
    <name evidence="4" type="ORF">MTR67_053105</name>
</gene>
<dbReference type="Pfam" id="PF00098">
    <property type="entry name" value="zf-CCHC"/>
    <property type="match status" value="1"/>
</dbReference>
<feature type="compositionally biased region" description="Gly residues" evidence="2">
    <location>
        <begin position="221"/>
        <end position="233"/>
    </location>
</feature>